<keyword evidence="3" id="KW-0964">Secreted</keyword>
<comment type="subcellular location">
    <subcellularLocation>
        <location evidence="1">Secreted</location>
    </subcellularLocation>
</comment>
<evidence type="ECO:0000259" key="10">
    <source>
        <dbReference type="SMART" id="SM00093"/>
    </source>
</evidence>
<evidence type="ECO:0000256" key="8">
    <source>
        <dbReference type="RuleBase" id="RU000411"/>
    </source>
</evidence>
<keyword evidence="4" id="KW-0646">Protease inhibitor</keyword>
<feature type="chain" id="PRO_5004080418" evidence="9">
    <location>
        <begin position="17"/>
        <end position="627"/>
    </location>
</feature>
<dbReference type="InterPro" id="IPR000215">
    <property type="entry name" value="Serpin_fam"/>
</dbReference>
<dbReference type="Proteomes" id="UP000031443">
    <property type="component" value="Unassembled WGS sequence"/>
</dbReference>
<dbReference type="STRING" id="8469.M7BVL9"/>
<evidence type="ECO:0000313" key="11">
    <source>
        <dbReference type="EMBL" id="EMP39840.1"/>
    </source>
</evidence>
<organism evidence="11 12">
    <name type="scientific">Chelonia mydas</name>
    <name type="common">Green sea-turtle</name>
    <name type="synonym">Chelonia agassizi</name>
    <dbReference type="NCBI Taxonomy" id="8469"/>
    <lineage>
        <taxon>Eukaryota</taxon>
        <taxon>Metazoa</taxon>
        <taxon>Chordata</taxon>
        <taxon>Craniata</taxon>
        <taxon>Vertebrata</taxon>
        <taxon>Euteleostomi</taxon>
        <taxon>Archelosauria</taxon>
        <taxon>Testudinata</taxon>
        <taxon>Testudines</taxon>
        <taxon>Cryptodira</taxon>
        <taxon>Durocryptodira</taxon>
        <taxon>Americhelydia</taxon>
        <taxon>Chelonioidea</taxon>
        <taxon>Cheloniidae</taxon>
        <taxon>Chelonia</taxon>
    </lineage>
</organism>
<dbReference type="AlphaFoldDB" id="M7BVL9"/>
<gene>
    <name evidence="11" type="ORF">UY3_02949</name>
</gene>
<dbReference type="PANTHER" id="PTHR11461">
    <property type="entry name" value="SERINE PROTEASE INHIBITOR, SERPIN"/>
    <property type="match status" value="1"/>
</dbReference>
<comment type="similarity">
    <text evidence="2 8">Belongs to the serpin family.</text>
</comment>
<feature type="domain" description="Serpin" evidence="10">
    <location>
        <begin position="31"/>
        <end position="390"/>
    </location>
</feature>
<feature type="signal peptide" evidence="9">
    <location>
        <begin position="1"/>
        <end position="16"/>
    </location>
</feature>
<sequence length="627" mass="71572">MYFLGLLSLLVLQSKAFSTNFPDETIAEFSVNIYKQLRATGEDENILFSPLSIAIALGMVELGAHGSTLKEIRHSLGYDNLKNGEELSFLKDLSDMATTEESQYVMTIANSLYVQNGFHISDKFLQLLKKYFKAEVENVDFSQSAAVANHINKWVENHTNNMIKDFASSRDFSALTHLALVNAVYFKGNWKSQFRPENTRTFSFTKDDESEVQIPMMYQQGEFYYGEFSDGSNEAGGIYQVLEIPYEGDEISMMIVLSRQEVPLVTLEPLVKAQLIEEWANSVKKQKVEVYLPRFTAEQEVDLKDVLKGLGIREVFSRNADLTAMSDSEELYLAKAIHKSFLEVNEEGAEAAAASGMIAISRMAVLYPQVIVDHPFFFLVRNRRTVPWSPSCGPDCARPCTTIEQKDHNLTMNSKSVVPNDSVTISITQRMETALFKGPSEEELFFRGEEDVLRARKQVTEKEKWQQRLQENWENCANLNLSFQDLGDLYQLENFNRILRRLIRVERLWLVDNSLTDLSAIRLPRCKELNVSKNHFTSLKQLPKIPQIRHLSLADNNIETLSGISDLRSTPLESLILKRNPCEFKENYRQLVFSNLPNLRTLDGVPKLPEDCPPPEISFRSKMCTIL</sequence>
<dbReference type="InterPro" id="IPR036186">
    <property type="entry name" value="Serpin_sf"/>
</dbReference>
<dbReference type="SUPFAM" id="SSF52058">
    <property type="entry name" value="L domain-like"/>
    <property type="match status" value="1"/>
</dbReference>
<evidence type="ECO:0000256" key="2">
    <source>
        <dbReference type="ARBA" id="ARBA00009500"/>
    </source>
</evidence>
<evidence type="ECO:0000313" key="12">
    <source>
        <dbReference type="Proteomes" id="UP000031443"/>
    </source>
</evidence>
<dbReference type="PROSITE" id="PS51450">
    <property type="entry name" value="LRR"/>
    <property type="match status" value="1"/>
</dbReference>
<evidence type="ECO:0000256" key="7">
    <source>
        <dbReference type="ARBA" id="ARBA00023180"/>
    </source>
</evidence>
<reference evidence="12" key="1">
    <citation type="journal article" date="2013" name="Nat. Genet.">
        <title>The draft genomes of soft-shell turtle and green sea turtle yield insights into the development and evolution of the turtle-specific body plan.</title>
        <authorList>
            <person name="Wang Z."/>
            <person name="Pascual-Anaya J."/>
            <person name="Zadissa A."/>
            <person name="Li W."/>
            <person name="Niimura Y."/>
            <person name="Huang Z."/>
            <person name="Li C."/>
            <person name="White S."/>
            <person name="Xiong Z."/>
            <person name="Fang D."/>
            <person name="Wang B."/>
            <person name="Ming Y."/>
            <person name="Chen Y."/>
            <person name="Zheng Y."/>
            <person name="Kuraku S."/>
            <person name="Pignatelli M."/>
            <person name="Herrero J."/>
            <person name="Beal K."/>
            <person name="Nozawa M."/>
            <person name="Li Q."/>
            <person name="Wang J."/>
            <person name="Zhang H."/>
            <person name="Yu L."/>
            <person name="Shigenobu S."/>
            <person name="Wang J."/>
            <person name="Liu J."/>
            <person name="Flicek P."/>
            <person name="Searle S."/>
            <person name="Wang J."/>
            <person name="Kuratani S."/>
            <person name="Yin Y."/>
            <person name="Aken B."/>
            <person name="Zhang G."/>
            <person name="Irie N."/>
        </authorList>
    </citation>
    <scope>NUCLEOTIDE SEQUENCE [LARGE SCALE GENOMIC DNA]</scope>
</reference>
<name>M7BVL9_CHEMY</name>
<keyword evidence="6" id="KW-0722">Serine protease inhibitor</keyword>
<dbReference type="EMBL" id="KB515585">
    <property type="protein sequence ID" value="EMP39840.1"/>
    <property type="molecule type" value="Genomic_DNA"/>
</dbReference>
<dbReference type="FunFam" id="3.30.497.10:FF:000005">
    <property type="entry name" value="serpin I2 isoform X1"/>
    <property type="match status" value="1"/>
</dbReference>
<accession>M7BVL9</accession>
<dbReference type="GO" id="GO:0005615">
    <property type="term" value="C:extracellular space"/>
    <property type="evidence" value="ECO:0007669"/>
    <property type="project" value="InterPro"/>
</dbReference>
<dbReference type="CDD" id="cd02048">
    <property type="entry name" value="serpinI1_NSP"/>
    <property type="match status" value="1"/>
</dbReference>
<dbReference type="eggNOG" id="KOG2392">
    <property type="taxonomic scope" value="Eukaryota"/>
</dbReference>
<evidence type="ECO:0000256" key="3">
    <source>
        <dbReference type="ARBA" id="ARBA00022525"/>
    </source>
</evidence>
<dbReference type="GO" id="GO:0004867">
    <property type="term" value="F:serine-type endopeptidase inhibitor activity"/>
    <property type="evidence" value="ECO:0007669"/>
    <property type="project" value="UniProtKB-KW"/>
</dbReference>
<protein>
    <submittedName>
        <fullName evidence="11">Neuroserpin</fullName>
    </submittedName>
</protein>
<proteinExistence type="inferred from homology"/>
<dbReference type="Gene3D" id="3.30.497.10">
    <property type="entry name" value="Antithrombin, subunit I, domain 2"/>
    <property type="match status" value="1"/>
</dbReference>
<dbReference type="Gene3D" id="2.30.39.10">
    <property type="entry name" value="Alpha-1-antitrypsin, domain 1"/>
    <property type="match status" value="1"/>
</dbReference>
<keyword evidence="5 9" id="KW-0732">Signal</keyword>
<dbReference type="SUPFAM" id="SSF56574">
    <property type="entry name" value="Serpins"/>
    <property type="match status" value="1"/>
</dbReference>
<evidence type="ECO:0000256" key="5">
    <source>
        <dbReference type="ARBA" id="ARBA00022729"/>
    </source>
</evidence>
<evidence type="ECO:0000256" key="6">
    <source>
        <dbReference type="ARBA" id="ARBA00022900"/>
    </source>
</evidence>
<dbReference type="InterPro" id="IPR032675">
    <property type="entry name" value="LRR_dom_sf"/>
</dbReference>
<keyword evidence="7" id="KW-0325">Glycoprotein</keyword>
<dbReference type="InterPro" id="IPR042178">
    <property type="entry name" value="Serpin_sf_1"/>
</dbReference>
<keyword evidence="12" id="KW-1185">Reference proteome</keyword>
<evidence type="ECO:0000256" key="4">
    <source>
        <dbReference type="ARBA" id="ARBA00022690"/>
    </source>
</evidence>
<dbReference type="InterPro" id="IPR042185">
    <property type="entry name" value="Serpin_sf_2"/>
</dbReference>
<dbReference type="Gene3D" id="3.80.10.10">
    <property type="entry name" value="Ribonuclease Inhibitor"/>
    <property type="match status" value="1"/>
</dbReference>
<dbReference type="MEROPS" id="I04.025"/>
<dbReference type="InterPro" id="IPR023796">
    <property type="entry name" value="Serpin_dom"/>
</dbReference>
<evidence type="ECO:0000256" key="1">
    <source>
        <dbReference type="ARBA" id="ARBA00004613"/>
    </source>
</evidence>
<dbReference type="PANTHER" id="PTHR11461:SF50">
    <property type="entry name" value="NEUROSERPIN"/>
    <property type="match status" value="1"/>
</dbReference>
<dbReference type="Pfam" id="PF00079">
    <property type="entry name" value="Serpin"/>
    <property type="match status" value="1"/>
</dbReference>
<evidence type="ECO:0000256" key="9">
    <source>
        <dbReference type="SAM" id="SignalP"/>
    </source>
</evidence>
<dbReference type="InterPro" id="IPR001611">
    <property type="entry name" value="Leu-rich_rpt"/>
</dbReference>
<dbReference type="SMART" id="SM00093">
    <property type="entry name" value="SERPIN"/>
    <property type="match status" value="1"/>
</dbReference>